<name>A0A8S3GHK0_9BILA</name>
<dbReference type="EMBL" id="CAJOBJ010377464">
    <property type="protein sequence ID" value="CAF5226105.1"/>
    <property type="molecule type" value="Genomic_DNA"/>
</dbReference>
<dbReference type="Proteomes" id="UP000681967">
    <property type="component" value="Unassembled WGS sequence"/>
</dbReference>
<dbReference type="Proteomes" id="UP000681720">
    <property type="component" value="Unassembled WGS sequence"/>
</dbReference>
<feature type="non-terminal residue" evidence="1">
    <location>
        <position position="1"/>
    </location>
</feature>
<evidence type="ECO:0000313" key="3">
    <source>
        <dbReference type="Proteomes" id="UP000681967"/>
    </source>
</evidence>
<sequence>QAQKLILNLSNTFNLTTDDLFQKSSKENLHEECNSACLTSDLSDDNKIDSNNLCPKATYSLSSVTLDDIIQNRLTPNDLLPNYPLLHDTNPPNLIS</sequence>
<dbReference type="EMBL" id="CAJOBH010270128">
    <property type="protein sequence ID" value="CAF5164211.1"/>
    <property type="molecule type" value="Genomic_DNA"/>
</dbReference>
<evidence type="ECO:0000313" key="1">
    <source>
        <dbReference type="EMBL" id="CAF5164211.1"/>
    </source>
</evidence>
<accession>A0A8S3GHK0</accession>
<gene>
    <name evidence="1" type="ORF">BYL167_LOCUS75438</name>
    <name evidence="2" type="ORF">GIL414_LOCUS86942</name>
</gene>
<proteinExistence type="predicted"/>
<dbReference type="AlphaFoldDB" id="A0A8S3GHK0"/>
<evidence type="ECO:0000313" key="2">
    <source>
        <dbReference type="EMBL" id="CAF5226105.1"/>
    </source>
</evidence>
<organism evidence="1 3">
    <name type="scientific">Rotaria magnacalcarata</name>
    <dbReference type="NCBI Taxonomy" id="392030"/>
    <lineage>
        <taxon>Eukaryota</taxon>
        <taxon>Metazoa</taxon>
        <taxon>Spiralia</taxon>
        <taxon>Gnathifera</taxon>
        <taxon>Rotifera</taxon>
        <taxon>Eurotatoria</taxon>
        <taxon>Bdelloidea</taxon>
        <taxon>Philodinida</taxon>
        <taxon>Philodinidae</taxon>
        <taxon>Rotaria</taxon>
    </lineage>
</organism>
<comment type="caution">
    <text evidence="1">The sequence shown here is derived from an EMBL/GenBank/DDBJ whole genome shotgun (WGS) entry which is preliminary data.</text>
</comment>
<protein>
    <submittedName>
        <fullName evidence="1">Uncharacterized protein</fullName>
    </submittedName>
</protein>
<reference evidence="1" key="1">
    <citation type="submission" date="2021-02" db="EMBL/GenBank/DDBJ databases">
        <authorList>
            <person name="Nowell W R."/>
        </authorList>
    </citation>
    <scope>NUCLEOTIDE SEQUENCE</scope>
</reference>
<feature type="non-terminal residue" evidence="1">
    <location>
        <position position="96"/>
    </location>
</feature>